<dbReference type="Gene3D" id="3.40.50.80">
    <property type="entry name" value="Nucleotide-binding domain of ferredoxin-NADP reductase (FNR) module"/>
    <property type="match status" value="1"/>
</dbReference>
<dbReference type="InterPro" id="IPR001041">
    <property type="entry name" value="2Fe-2S_ferredoxin-type"/>
</dbReference>
<dbReference type="PRINTS" id="PR00410">
    <property type="entry name" value="PHEHYDRXLASE"/>
</dbReference>
<feature type="domain" description="FAD-binding FR-type" evidence="2">
    <location>
        <begin position="103"/>
        <end position="202"/>
    </location>
</feature>
<keyword evidence="3" id="KW-0560">Oxidoreductase</keyword>
<dbReference type="Pfam" id="PF00111">
    <property type="entry name" value="Fer2"/>
    <property type="match status" value="1"/>
</dbReference>
<dbReference type="AlphaFoldDB" id="A0A7W6GFA8"/>
<keyword evidence="3" id="KW-0503">Monooxygenase</keyword>
<dbReference type="PROSITE" id="PS00197">
    <property type="entry name" value="2FE2S_FER_1"/>
    <property type="match status" value="1"/>
</dbReference>
<dbReference type="PANTHER" id="PTHR47354:SF5">
    <property type="entry name" value="PROTEIN RFBI"/>
    <property type="match status" value="1"/>
</dbReference>
<dbReference type="Gene3D" id="3.10.20.30">
    <property type="match status" value="1"/>
</dbReference>
<protein>
    <submittedName>
        <fullName evidence="3">Toluene monooxygenase electron transfer component</fullName>
        <ecNumber evidence="3">1.18.1.3</ecNumber>
    </submittedName>
</protein>
<dbReference type="SUPFAM" id="SSF63380">
    <property type="entry name" value="Riboflavin synthase domain-like"/>
    <property type="match status" value="1"/>
</dbReference>
<dbReference type="SUPFAM" id="SSF52343">
    <property type="entry name" value="Ferredoxin reductase-like, C-terminal NADP-linked domain"/>
    <property type="match status" value="1"/>
</dbReference>
<dbReference type="SUPFAM" id="SSF54292">
    <property type="entry name" value="2Fe-2S ferredoxin-like"/>
    <property type="match status" value="1"/>
</dbReference>
<dbReference type="InterPro" id="IPR001433">
    <property type="entry name" value="OxRdtase_FAD/NAD-bd"/>
</dbReference>
<organism evidence="3 4">
    <name type="scientific">Hansschlegelia beijingensis</name>
    <dbReference type="NCBI Taxonomy" id="1133344"/>
    <lineage>
        <taxon>Bacteria</taxon>
        <taxon>Pseudomonadati</taxon>
        <taxon>Pseudomonadota</taxon>
        <taxon>Alphaproteobacteria</taxon>
        <taxon>Hyphomicrobiales</taxon>
        <taxon>Methylopilaceae</taxon>
        <taxon>Hansschlegelia</taxon>
    </lineage>
</organism>
<accession>A0A7W6GFA8</accession>
<evidence type="ECO:0000259" key="1">
    <source>
        <dbReference type="PROSITE" id="PS51085"/>
    </source>
</evidence>
<dbReference type="Pfam" id="PF00175">
    <property type="entry name" value="NAD_binding_1"/>
    <property type="match status" value="1"/>
</dbReference>
<evidence type="ECO:0000313" key="3">
    <source>
        <dbReference type="EMBL" id="MBB3972752.1"/>
    </source>
</evidence>
<dbReference type="PROSITE" id="PS51085">
    <property type="entry name" value="2FE2S_FER_2"/>
    <property type="match status" value="1"/>
</dbReference>
<dbReference type="InterPro" id="IPR017938">
    <property type="entry name" value="Riboflavin_synthase-like_b-brl"/>
</dbReference>
<dbReference type="InterPro" id="IPR006058">
    <property type="entry name" value="2Fe2S_fd_BS"/>
</dbReference>
<dbReference type="GO" id="GO:0004497">
    <property type="term" value="F:monooxygenase activity"/>
    <property type="evidence" value="ECO:0007669"/>
    <property type="project" value="UniProtKB-KW"/>
</dbReference>
<dbReference type="GO" id="GO:0051537">
    <property type="term" value="F:2 iron, 2 sulfur cluster binding"/>
    <property type="evidence" value="ECO:0007669"/>
    <property type="project" value="InterPro"/>
</dbReference>
<dbReference type="EMBL" id="JACIDR010000002">
    <property type="protein sequence ID" value="MBB3972752.1"/>
    <property type="molecule type" value="Genomic_DNA"/>
</dbReference>
<evidence type="ECO:0000313" key="4">
    <source>
        <dbReference type="Proteomes" id="UP000528964"/>
    </source>
</evidence>
<dbReference type="InterPro" id="IPR017927">
    <property type="entry name" value="FAD-bd_FR_type"/>
</dbReference>
<gene>
    <name evidence="3" type="ORF">GGR24_001409</name>
</gene>
<dbReference type="EC" id="1.18.1.3" evidence="3"/>
<evidence type="ECO:0000259" key="2">
    <source>
        <dbReference type="PROSITE" id="PS51384"/>
    </source>
</evidence>
<dbReference type="InterPro" id="IPR012675">
    <property type="entry name" value="Beta-grasp_dom_sf"/>
</dbReference>
<dbReference type="RefSeq" id="WP_183394636.1">
    <property type="nucleotide sequence ID" value="NZ_JACIDR010000002.1"/>
</dbReference>
<dbReference type="InterPro" id="IPR050415">
    <property type="entry name" value="MRET"/>
</dbReference>
<dbReference type="InterPro" id="IPR039261">
    <property type="entry name" value="FNR_nucleotide-bd"/>
</dbReference>
<reference evidence="3 4" key="1">
    <citation type="submission" date="2020-08" db="EMBL/GenBank/DDBJ databases">
        <title>Genomic Encyclopedia of Type Strains, Phase IV (KMG-IV): sequencing the most valuable type-strain genomes for metagenomic binning, comparative biology and taxonomic classification.</title>
        <authorList>
            <person name="Goeker M."/>
        </authorList>
    </citation>
    <scope>NUCLEOTIDE SEQUENCE [LARGE SCALE GENOMIC DNA]</scope>
    <source>
        <strain evidence="3 4">DSM 25481</strain>
    </source>
</reference>
<feature type="domain" description="2Fe-2S ferredoxin-type" evidence="1">
    <location>
        <begin position="1"/>
        <end position="95"/>
    </location>
</feature>
<dbReference type="Gene3D" id="2.40.30.10">
    <property type="entry name" value="Translation factors"/>
    <property type="match status" value="1"/>
</dbReference>
<name>A0A7W6GFA8_9HYPH</name>
<sequence>MIAVRVEDRAGERASFAVRPGERLLHAGLSAGLGLPYECATGTCGGCKATVTEGEARSLWNAAPGRRVCRRPGEILMCQSAVASETLTLKLPAAFREAREPPSGVRVGRVCGFRHLTPEIGTFSVELDAPIEHAPGQFALISAPGVEGPRAYSMTSAPSSTPRLDFLARLNEAGALTPLLFSGALDGCEVNVLGPLGRATLRSDDDRPFLAIVGGSGIAGMLSIVEAALAAGHFGRHPSRLVFGLRKPNGAFLLDELADAVRRSQGGLRVTVAFSDEPPGPDFAAAFPDLEAAHGLAHDVVRAGVSEIAAERPIVFVAGPPPMVDASMRMLVMEAKVSPAEIRFDRFG</sequence>
<dbReference type="PROSITE" id="PS51384">
    <property type="entry name" value="FAD_FR"/>
    <property type="match status" value="1"/>
</dbReference>
<dbReference type="InterPro" id="IPR036010">
    <property type="entry name" value="2Fe-2S_ferredoxin-like_sf"/>
</dbReference>
<proteinExistence type="predicted"/>
<dbReference type="PANTHER" id="PTHR47354">
    <property type="entry name" value="NADH OXIDOREDUCTASE HCR"/>
    <property type="match status" value="1"/>
</dbReference>
<keyword evidence="4" id="KW-1185">Reference proteome</keyword>
<dbReference type="Proteomes" id="UP000528964">
    <property type="component" value="Unassembled WGS sequence"/>
</dbReference>
<dbReference type="CDD" id="cd00207">
    <property type="entry name" value="fer2"/>
    <property type="match status" value="1"/>
</dbReference>
<comment type="caution">
    <text evidence="3">The sequence shown here is derived from an EMBL/GenBank/DDBJ whole genome shotgun (WGS) entry which is preliminary data.</text>
</comment>
<dbReference type="GO" id="GO:0008860">
    <property type="term" value="F:ferredoxin-NAD+ reductase activity"/>
    <property type="evidence" value="ECO:0007669"/>
    <property type="project" value="UniProtKB-EC"/>
</dbReference>